<evidence type="ECO:0000313" key="2">
    <source>
        <dbReference type="Proteomes" id="UP001590950"/>
    </source>
</evidence>
<dbReference type="Proteomes" id="UP001590950">
    <property type="component" value="Unassembled WGS sequence"/>
</dbReference>
<keyword evidence="2" id="KW-1185">Reference proteome</keyword>
<evidence type="ECO:0000313" key="1">
    <source>
        <dbReference type="EMBL" id="KAL2038928.1"/>
    </source>
</evidence>
<gene>
    <name evidence="1" type="ORF">N7G274_008268</name>
</gene>
<name>A0ABR4A1L2_9LECA</name>
<organism evidence="1 2">
    <name type="scientific">Stereocaulon virgatum</name>
    <dbReference type="NCBI Taxonomy" id="373712"/>
    <lineage>
        <taxon>Eukaryota</taxon>
        <taxon>Fungi</taxon>
        <taxon>Dikarya</taxon>
        <taxon>Ascomycota</taxon>
        <taxon>Pezizomycotina</taxon>
        <taxon>Lecanoromycetes</taxon>
        <taxon>OSLEUM clade</taxon>
        <taxon>Lecanoromycetidae</taxon>
        <taxon>Lecanorales</taxon>
        <taxon>Lecanorineae</taxon>
        <taxon>Stereocaulaceae</taxon>
        <taxon>Stereocaulon</taxon>
    </lineage>
</organism>
<accession>A0ABR4A1L2</accession>
<dbReference type="EMBL" id="JBEFKJ010000028">
    <property type="protein sequence ID" value="KAL2038928.1"/>
    <property type="molecule type" value="Genomic_DNA"/>
</dbReference>
<comment type="caution">
    <text evidence="1">The sequence shown here is derived from an EMBL/GenBank/DDBJ whole genome shotgun (WGS) entry which is preliminary data.</text>
</comment>
<reference evidence="1 2" key="1">
    <citation type="submission" date="2024-09" db="EMBL/GenBank/DDBJ databases">
        <title>Rethinking Asexuality: The Enigmatic Case of Functional Sexual Genes in Lepraria (Stereocaulaceae).</title>
        <authorList>
            <person name="Doellman M."/>
            <person name="Sun Y."/>
            <person name="Barcenas-Pena A."/>
            <person name="Lumbsch H.T."/>
            <person name="Grewe F."/>
        </authorList>
    </citation>
    <scope>NUCLEOTIDE SEQUENCE [LARGE SCALE GENOMIC DNA]</scope>
    <source>
        <strain evidence="1 2">Mercado 3170</strain>
    </source>
</reference>
<proteinExistence type="predicted"/>
<protein>
    <submittedName>
        <fullName evidence="1">Uncharacterized protein</fullName>
    </submittedName>
</protein>
<sequence>MGGTNATFVCATKLVFGIWPRHPKYGCETAMPHKTTKKRWKSCEGSPPYVEHLRTHISNASGYAKAKCGTYTLAALWNEVAWFYYELSKYTEARAFITFGHSICNGNLATPFAGPLSSEQRRAFLQLRVELERTRAIIACDIGDRQTALFYCRRQFFVMGCNWIRDRYRRSSRMLSTLLVRF</sequence>